<keyword evidence="1" id="KW-0472">Membrane</keyword>
<proteinExistence type="predicted"/>
<protein>
    <submittedName>
        <fullName evidence="2">Uncharacterized protein</fullName>
    </submittedName>
</protein>
<evidence type="ECO:0000313" key="3">
    <source>
        <dbReference type="Proteomes" id="UP000466445"/>
    </source>
</evidence>
<dbReference type="RefSeq" id="WP_235677979.1">
    <property type="nucleotide sequence ID" value="NZ_AP022595.1"/>
</dbReference>
<reference evidence="2 3" key="1">
    <citation type="journal article" date="2019" name="Emerg. Microbes Infect.">
        <title>Comprehensive subspecies identification of 175 nontuberculous mycobacteria species based on 7547 genomic profiles.</title>
        <authorList>
            <person name="Matsumoto Y."/>
            <person name="Kinjo T."/>
            <person name="Motooka D."/>
            <person name="Nabeya D."/>
            <person name="Jung N."/>
            <person name="Uechi K."/>
            <person name="Horii T."/>
            <person name="Iida T."/>
            <person name="Fujita J."/>
            <person name="Nakamura S."/>
        </authorList>
    </citation>
    <scope>NUCLEOTIDE SEQUENCE [LARGE SCALE GENOMIC DNA]</scope>
    <source>
        <strain evidence="2 3">JCM 30395</strain>
    </source>
</reference>
<feature type="transmembrane region" description="Helical" evidence="1">
    <location>
        <begin position="311"/>
        <end position="332"/>
    </location>
</feature>
<feature type="transmembrane region" description="Helical" evidence="1">
    <location>
        <begin position="338"/>
        <end position="358"/>
    </location>
</feature>
<keyword evidence="3" id="KW-1185">Reference proteome</keyword>
<gene>
    <name evidence="2" type="ORF">MSAR_18390</name>
</gene>
<sequence>MTIDSVLARIEAGLEPPSITRREVVLVAGPWLAGATGVVAALRHRLPEFTVLEVGELAAGEAPTAVVFVASATAPLTESDCALVDVVSADTDAVLGVVTKIDVHRTWREVLDADRALLASRAARYGQVVWVGAAAAPDLGAPVIDDLVTSLSAMLADDTLGRRNRLRAWENRLMAADDADGVAGVAALRDQRAALLRRFRLDKSERNIAMRSQVQQARVQLSYLARARCASVRAELQHSVATMTRREFGDFTQEVHRRAVEVSGGLQQETARHLAEVGQQLGLAVEPALDSGPVVQVGAAPLRSRSAETRLMMLLGAGFGLGVALTLSRLFADLAPRWAVGGALGGAAVGLAAALWVVGIRGLLHERAVLDRWVVEVTGGLRIAVEEWVATRVLAAEASWGRAAAERDAVDGVDMEETVARIDAGIRAQTVRLARAAAARERAVAAVRDEFDRGKPPIVAF</sequence>
<evidence type="ECO:0000313" key="2">
    <source>
        <dbReference type="EMBL" id="BBY58703.1"/>
    </source>
</evidence>
<keyword evidence="1" id="KW-1133">Transmembrane helix</keyword>
<accession>A0A7I7SPL7</accession>
<dbReference type="Proteomes" id="UP000466445">
    <property type="component" value="Chromosome"/>
</dbReference>
<dbReference type="EMBL" id="AP022595">
    <property type="protein sequence ID" value="BBY58703.1"/>
    <property type="molecule type" value="Genomic_DNA"/>
</dbReference>
<dbReference type="KEGG" id="msar:MSAR_18390"/>
<organism evidence="2 3">
    <name type="scientific">Mycolicibacterium sarraceniae</name>
    <dbReference type="NCBI Taxonomy" id="1534348"/>
    <lineage>
        <taxon>Bacteria</taxon>
        <taxon>Bacillati</taxon>
        <taxon>Actinomycetota</taxon>
        <taxon>Actinomycetes</taxon>
        <taxon>Mycobacteriales</taxon>
        <taxon>Mycobacteriaceae</taxon>
        <taxon>Mycolicibacterium</taxon>
    </lineage>
</organism>
<keyword evidence="1" id="KW-0812">Transmembrane</keyword>
<dbReference type="AlphaFoldDB" id="A0A7I7SPL7"/>
<name>A0A7I7SPL7_9MYCO</name>
<evidence type="ECO:0000256" key="1">
    <source>
        <dbReference type="SAM" id="Phobius"/>
    </source>
</evidence>